<evidence type="ECO:0000313" key="3">
    <source>
        <dbReference type="Proteomes" id="UP001595625"/>
    </source>
</evidence>
<dbReference type="RefSeq" id="WP_117312262.1">
    <property type="nucleotide sequence ID" value="NZ_JBHRUJ010000016.1"/>
</dbReference>
<protein>
    <submittedName>
        <fullName evidence="2">Uncharacterized protein</fullName>
    </submittedName>
</protein>
<reference evidence="3" key="1">
    <citation type="journal article" date="2019" name="Int. J. Syst. Evol. Microbiol.">
        <title>The Global Catalogue of Microorganisms (GCM) 10K type strain sequencing project: providing services to taxonomists for standard genome sequencing and annotation.</title>
        <authorList>
            <consortium name="The Broad Institute Genomics Platform"/>
            <consortium name="The Broad Institute Genome Sequencing Center for Infectious Disease"/>
            <person name="Wu L."/>
            <person name="Ma J."/>
        </authorList>
    </citation>
    <scope>NUCLEOTIDE SEQUENCE [LARGE SCALE GENOMIC DNA]</scope>
    <source>
        <strain evidence="3">CCM 320</strain>
    </source>
</reference>
<keyword evidence="1" id="KW-0472">Membrane</keyword>
<dbReference type="Proteomes" id="UP001595625">
    <property type="component" value="Unassembled WGS sequence"/>
</dbReference>
<name>A0ABV7KQ68_PLAOK</name>
<evidence type="ECO:0000256" key="1">
    <source>
        <dbReference type="SAM" id="Phobius"/>
    </source>
</evidence>
<accession>A0ABV7KQ68</accession>
<keyword evidence="3" id="KW-1185">Reference proteome</keyword>
<proteinExistence type="predicted"/>
<comment type="caution">
    <text evidence="2">The sequence shown here is derived from an EMBL/GenBank/DDBJ whole genome shotgun (WGS) entry which is preliminary data.</text>
</comment>
<keyword evidence="1" id="KW-0812">Transmembrane</keyword>
<keyword evidence="1" id="KW-1133">Transmembrane helix</keyword>
<organism evidence="2 3">
    <name type="scientific">Planomicrobium okeanokoites</name>
    <name type="common">Planococcus okeanokoites</name>
    <name type="synonym">Flavobacterium okeanokoites</name>
    <dbReference type="NCBI Taxonomy" id="244"/>
    <lineage>
        <taxon>Bacteria</taxon>
        <taxon>Bacillati</taxon>
        <taxon>Bacillota</taxon>
        <taxon>Bacilli</taxon>
        <taxon>Bacillales</taxon>
        <taxon>Caryophanaceae</taxon>
        <taxon>Planomicrobium</taxon>
    </lineage>
</organism>
<sequence>MDLILSMGVAAFGLWGIYASIFLITKEKFLENPDYRFLREIFPLPAKVNYWLFKIFFFVAGSIVMVVGIQVFLRDL</sequence>
<gene>
    <name evidence="2" type="ORF">ACFOEJ_10935</name>
</gene>
<dbReference type="EMBL" id="JBHRUJ010000016">
    <property type="protein sequence ID" value="MFC3211590.1"/>
    <property type="molecule type" value="Genomic_DNA"/>
</dbReference>
<evidence type="ECO:0000313" key="2">
    <source>
        <dbReference type="EMBL" id="MFC3211590.1"/>
    </source>
</evidence>
<feature type="transmembrane region" description="Helical" evidence="1">
    <location>
        <begin position="51"/>
        <end position="73"/>
    </location>
</feature>